<feature type="transmembrane region" description="Helical" evidence="2">
    <location>
        <begin position="162"/>
        <end position="182"/>
    </location>
</feature>
<dbReference type="GO" id="GO:0008643">
    <property type="term" value="P:carbohydrate transport"/>
    <property type="evidence" value="ECO:0007669"/>
    <property type="project" value="InterPro"/>
</dbReference>
<keyword evidence="2" id="KW-1133">Transmembrane helix</keyword>
<feature type="transmembrane region" description="Helical" evidence="2">
    <location>
        <begin position="194"/>
        <end position="213"/>
    </location>
</feature>
<feature type="transmembrane region" description="Helical" evidence="2">
    <location>
        <begin position="115"/>
        <end position="135"/>
    </location>
</feature>
<evidence type="ECO:0000313" key="3">
    <source>
        <dbReference type="EMBL" id="TWJ09893.1"/>
    </source>
</evidence>
<dbReference type="InterPro" id="IPR036259">
    <property type="entry name" value="MFS_trans_sf"/>
</dbReference>
<dbReference type="SUPFAM" id="SSF103473">
    <property type="entry name" value="MFS general substrate transporter"/>
    <property type="match status" value="1"/>
</dbReference>
<feature type="transmembrane region" description="Helical" evidence="2">
    <location>
        <begin position="90"/>
        <end position="109"/>
    </location>
</feature>
<sequence>METDEGTEPPNSGQPTVGLKIAYGFGASAFGIKNNGFDYFLLLFYGTVIGLEPGLVGLGILIALVFDAISDPLVGYWSDNFRSRWGRRHPFMYAAAAPVGLTYFLLWNPPELDQLGLFLYLTCLAVLIRTLITFYETPSTALLPELSSDYAERTNLQSYRLFFGWTGGNIMSVLMFGALLAGEGGMQSREGFETYGIIAGTLIFLTIMVSAIGTHHRIPTLSKPSANTERYSVRRIFREMVETLSEGSFIALFFAMIFASISTGIATSLSFIMLNYFWGFSEFQIFLWTATVFFSALLGFLIAPRVTRKFGKKEASIGLGVLAFSIAPAPVILRLLGLMPENGDPVLFPLVLAINVIDLALIIAVQAVIYSMIADLVESNQLKTGRRSEGVYYASITFTRKTTQGLGVLSGGLILSAVAFPQGAAPETVSEDTLWWLGAFYAPSLVFMWSAMLYCISRYRIDRNAHEENLRKLRESIRA</sequence>
<name>A0A562UWB3_9SPHN</name>
<feature type="transmembrane region" description="Helical" evidence="2">
    <location>
        <begin position="315"/>
        <end position="336"/>
    </location>
</feature>
<keyword evidence="4" id="KW-1185">Reference proteome</keyword>
<reference evidence="3 4" key="1">
    <citation type="submission" date="2019-07" db="EMBL/GenBank/DDBJ databases">
        <title>Genomic Encyclopedia of Archaeal and Bacterial Type Strains, Phase II (KMG-II): from individual species to whole genera.</title>
        <authorList>
            <person name="Goeker M."/>
        </authorList>
    </citation>
    <scope>NUCLEOTIDE SEQUENCE [LARGE SCALE GENOMIC DNA]</scope>
    <source>
        <strain evidence="3 4">ATCC BAA-2084</strain>
    </source>
</reference>
<dbReference type="EMBL" id="VLLK01000001">
    <property type="protein sequence ID" value="TWJ09893.1"/>
    <property type="molecule type" value="Genomic_DNA"/>
</dbReference>
<dbReference type="RefSeq" id="WP_067600120.1">
    <property type="nucleotide sequence ID" value="NZ_CP015963.1"/>
</dbReference>
<organism evidence="3 4">
    <name type="scientific">Altererythrobacter ishigakiensis</name>
    <dbReference type="NCBI Taxonomy" id="476157"/>
    <lineage>
        <taxon>Bacteria</taxon>
        <taxon>Pseudomonadati</taxon>
        <taxon>Pseudomonadota</taxon>
        <taxon>Alphaproteobacteria</taxon>
        <taxon>Sphingomonadales</taxon>
        <taxon>Erythrobacteraceae</taxon>
        <taxon>Altererythrobacter</taxon>
    </lineage>
</organism>
<feature type="transmembrane region" description="Helical" evidence="2">
    <location>
        <begin position="434"/>
        <end position="456"/>
    </location>
</feature>
<accession>A0A562UWB3</accession>
<dbReference type="OrthoDB" id="9764596at2"/>
<dbReference type="STRING" id="476157.GCA_001663155_01810"/>
<dbReference type="PANTHER" id="PTHR11328:SF24">
    <property type="entry name" value="MAJOR FACILITATOR SUPERFAMILY (MFS) PROFILE DOMAIN-CONTAINING PROTEIN"/>
    <property type="match status" value="1"/>
</dbReference>
<protein>
    <submittedName>
        <fullName evidence="3">Na+/melibiose symporter-like transporter</fullName>
    </submittedName>
</protein>
<gene>
    <name evidence="3" type="ORF">JN10_1545</name>
</gene>
<feature type="transmembrane region" description="Helical" evidence="2">
    <location>
        <begin position="405"/>
        <end position="422"/>
    </location>
</feature>
<dbReference type="Pfam" id="PF13347">
    <property type="entry name" value="MFS_2"/>
    <property type="match status" value="1"/>
</dbReference>
<feature type="transmembrane region" description="Helical" evidence="2">
    <location>
        <begin position="348"/>
        <end position="373"/>
    </location>
</feature>
<dbReference type="PANTHER" id="PTHR11328">
    <property type="entry name" value="MAJOR FACILITATOR SUPERFAMILY DOMAIN-CONTAINING PROTEIN"/>
    <property type="match status" value="1"/>
</dbReference>
<evidence type="ECO:0000313" key="4">
    <source>
        <dbReference type="Proteomes" id="UP000320547"/>
    </source>
</evidence>
<dbReference type="AlphaFoldDB" id="A0A562UWB3"/>
<feature type="transmembrane region" description="Helical" evidence="2">
    <location>
        <begin position="285"/>
        <end position="303"/>
    </location>
</feature>
<evidence type="ECO:0000256" key="1">
    <source>
        <dbReference type="ARBA" id="ARBA00009617"/>
    </source>
</evidence>
<dbReference type="Gene3D" id="1.20.1250.20">
    <property type="entry name" value="MFS general substrate transporter like domains"/>
    <property type="match status" value="1"/>
</dbReference>
<dbReference type="GO" id="GO:0015293">
    <property type="term" value="F:symporter activity"/>
    <property type="evidence" value="ECO:0007669"/>
    <property type="project" value="InterPro"/>
</dbReference>
<proteinExistence type="inferred from homology"/>
<feature type="transmembrane region" description="Helical" evidence="2">
    <location>
        <begin position="42"/>
        <end position="69"/>
    </location>
</feature>
<dbReference type="InterPro" id="IPR039672">
    <property type="entry name" value="MFS_2"/>
</dbReference>
<feature type="transmembrane region" description="Helical" evidence="2">
    <location>
        <begin position="249"/>
        <end position="273"/>
    </location>
</feature>
<dbReference type="Proteomes" id="UP000320547">
    <property type="component" value="Unassembled WGS sequence"/>
</dbReference>
<keyword evidence="2" id="KW-0472">Membrane</keyword>
<comment type="caution">
    <text evidence="3">The sequence shown here is derived from an EMBL/GenBank/DDBJ whole genome shotgun (WGS) entry which is preliminary data.</text>
</comment>
<keyword evidence="2" id="KW-0812">Transmembrane</keyword>
<evidence type="ECO:0000256" key="2">
    <source>
        <dbReference type="SAM" id="Phobius"/>
    </source>
</evidence>
<dbReference type="GO" id="GO:0005886">
    <property type="term" value="C:plasma membrane"/>
    <property type="evidence" value="ECO:0007669"/>
    <property type="project" value="TreeGrafter"/>
</dbReference>
<comment type="similarity">
    <text evidence="1">Belongs to the sodium:galactoside symporter (TC 2.A.2) family.</text>
</comment>